<protein>
    <submittedName>
        <fullName evidence="2">Uncharacterized protein</fullName>
    </submittedName>
</protein>
<gene>
    <name evidence="2" type="ORF">ACFQS1_05435</name>
</gene>
<keyword evidence="3" id="KW-1185">Reference proteome</keyword>
<dbReference type="RefSeq" id="WP_378964936.1">
    <property type="nucleotide sequence ID" value="NZ_JBHTBJ010000002.1"/>
</dbReference>
<reference evidence="3" key="1">
    <citation type="journal article" date="2019" name="Int. J. Syst. Evol. Microbiol.">
        <title>The Global Catalogue of Microorganisms (GCM) 10K type strain sequencing project: providing services to taxonomists for standard genome sequencing and annotation.</title>
        <authorList>
            <consortium name="The Broad Institute Genomics Platform"/>
            <consortium name="The Broad Institute Genome Sequencing Center for Infectious Disease"/>
            <person name="Wu L."/>
            <person name="Ma J."/>
        </authorList>
    </citation>
    <scope>NUCLEOTIDE SEQUENCE [LARGE SCALE GENOMIC DNA]</scope>
    <source>
        <strain evidence="3">XZYJT-10</strain>
    </source>
</reference>
<organism evidence="2 3">
    <name type="scientific">Paractinoplanes rhizophilus</name>
    <dbReference type="NCBI Taxonomy" id="1416877"/>
    <lineage>
        <taxon>Bacteria</taxon>
        <taxon>Bacillati</taxon>
        <taxon>Actinomycetota</taxon>
        <taxon>Actinomycetes</taxon>
        <taxon>Micromonosporales</taxon>
        <taxon>Micromonosporaceae</taxon>
        <taxon>Paractinoplanes</taxon>
    </lineage>
</organism>
<comment type="caution">
    <text evidence="2">The sequence shown here is derived from an EMBL/GenBank/DDBJ whole genome shotgun (WGS) entry which is preliminary data.</text>
</comment>
<sequence>MFPYSDPNTTLDLHHQKVAELIRVAADHERARSADGNRPRRFGRWRGKVQRGRGSHVTATV</sequence>
<feature type="region of interest" description="Disordered" evidence="1">
    <location>
        <begin position="30"/>
        <end position="61"/>
    </location>
</feature>
<feature type="compositionally biased region" description="Basic residues" evidence="1">
    <location>
        <begin position="39"/>
        <end position="54"/>
    </location>
</feature>
<evidence type="ECO:0000313" key="3">
    <source>
        <dbReference type="Proteomes" id="UP001596548"/>
    </source>
</evidence>
<dbReference type="EMBL" id="JBHTBJ010000002">
    <property type="protein sequence ID" value="MFC7273416.1"/>
    <property type="molecule type" value="Genomic_DNA"/>
</dbReference>
<evidence type="ECO:0000256" key="1">
    <source>
        <dbReference type="SAM" id="MobiDB-lite"/>
    </source>
</evidence>
<dbReference type="Proteomes" id="UP001596548">
    <property type="component" value="Unassembled WGS sequence"/>
</dbReference>
<proteinExistence type="predicted"/>
<name>A0ABW2HNV6_9ACTN</name>
<accession>A0ABW2HNV6</accession>
<evidence type="ECO:0000313" key="2">
    <source>
        <dbReference type="EMBL" id="MFC7273416.1"/>
    </source>
</evidence>